<gene>
    <name evidence="1" type="ORF">LCGC14_1407830</name>
</gene>
<accession>A0A0F9MAE3</accession>
<evidence type="ECO:0000313" key="1">
    <source>
        <dbReference type="EMBL" id="KKM73690.1"/>
    </source>
</evidence>
<protein>
    <submittedName>
        <fullName evidence="1">Uncharacterized protein</fullName>
    </submittedName>
</protein>
<dbReference type="EMBL" id="LAZR01009260">
    <property type="protein sequence ID" value="KKM73690.1"/>
    <property type="molecule type" value="Genomic_DNA"/>
</dbReference>
<sequence length="77" mass="9184">MAEYKERRCRVSVDIEPEQKKKLERYFKWGDLSPFFRFLIDDLLEIMEDPKQAQQVMGAYIGRKIGLPDLTSMVKEK</sequence>
<comment type="caution">
    <text evidence="1">The sequence shown here is derived from an EMBL/GenBank/DDBJ whole genome shotgun (WGS) entry which is preliminary data.</text>
</comment>
<name>A0A0F9MAE3_9ZZZZ</name>
<reference evidence="1" key="1">
    <citation type="journal article" date="2015" name="Nature">
        <title>Complex archaea that bridge the gap between prokaryotes and eukaryotes.</title>
        <authorList>
            <person name="Spang A."/>
            <person name="Saw J.H."/>
            <person name="Jorgensen S.L."/>
            <person name="Zaremba-Niedzwiedzka K."/>
            <person name="Martijn J."/>
            <person name="Lind A.E."/>
            <person name="van Eijk R."/>
            <person name="Schleper C."/>
            <person name="Guy L."/>
            <person name="Ettema T.J."/>
        </authorList>
    </citation>
    <scope>NUCLEOTIDE SEQUENCE</scope>
</reference>
<proteinExistence type="predicted"/>
<organism evidence="1">
    <name type="scientific">marine sediment metagenome</name>
    <dbReference type="NCBI Taxonomy" id="412755"/>
    <lineage>
        <taxon>unclassified sequences</taxon>
        <taxon>metagenomes</taxon>
        <taxon>ecological metagenomes</taxon>
    </lineage>
</organism>
<dbReference type="AlphaFoldDB" id="A0A0F9MAE3"/>